<dbReference type="EMBL" id="FZOF01000002">
    <property type="protein sequence ID" value="SNS04677.1"/>
    <property type="molecule type" value="Genomic_DNA"/>
</dbReference>
<organism evidence="4 5">
    <name type="scientific">Actinacidiphila glaucinigra</name>
    <dbReference type="NCBI Taxonomy" id="235986"/>
    <lineage>
        <taxon>Bacteria</taxon>
        <taxon>Bacillati</taxon>
        <taxon>Actinomycetota</taxon>
        <taxon>Actinomycetes</taxon>
        <taxon>Kitasatosporales</taxon>
        <taxon>Streptomycetaceae</taxon>
        <taxon>Actinacidiphila</taxon>
    </lineage>
</organism>
<evidence type="ECO:0000256" key="1">
    <source>
        <dbReference type="ARBA" id="ARBA00022679"/>
    </source>
</evidence>
<dbReference type="OrthoDB" id="9795789at2"/>
<keyword evidence="1" id="KW-0808">Transferase</keyword>
<dbReference type="PROSITE" id="PS00584">
    <property type="entry name" value="PFKB_KINASES_2"/>
    <property type="match status" value="1"/>
</dbReference>
<dbReference type="SUPFAM" id="SSF53613">
    <property type="entry name" value="Ribokinase-like"/>
    <property type="match status" value="1"/>
</dbReference>
<dbReference type="AlphaFoldDB" id="A0A239B9Q2"/>
<evidence type="ECO:0000259" key="3">
    <source>
        <dbReference type="Pfam" id="PF00294"/>
    </source>
</evidence>
<dbReference type="Proteomes" id="UP000198280">
    <property type="component" value="Unassembled WGS sequence"/>
</dbReference>
<dbReference type="Gene3D" id="3.40.1190.20">
    <property type="match status" value="1"/>
</dbReference>
<name>A0A239B9Q2_9ACTN</name>
<keyword evidence="2 4" id="KW-0418">Kinase</keyword>
<evidence type="ECO:0000256" key="2">
    <source>
        <dbReference type="ARBA" id="ARBA00022777"/>
    </source>
</evidence>
<dbReference type="InterPro" id="IPR002173">
    <property type="entry name" value="Carboh/pur_kinase_PfkB_CS"/>
</dbReference>
<dbReference type="PANTHER" id="PTHR42774">
    <property type="entry name" value="PHOSPHOTRANSFERASE SYSTEM TRANSPORT PROTEIN"/>
    <property type="match status" value="1"/>
</dbReference>
<dbReference type="RefSeq" id="WP_089222609.1">
    <property type="nucleotide sequence ID" value="NZ_FZOF01000002.1"/>
</dbReference>
<keyword evidence="5" id="KW-1185">Reference proteome</keyword>
<proteinExistence type="predicted"/>
<feature type="domain" description="Carbohydrate kinase PfkB" evidence="3">
    <location>
        <begin position="4"/>
        <end position="285"/>
    </location>
</feature>
<gene>
    <name evidence="4" type="ORF">SAMN05216252_102486</name>
</gene>
<sequence>MRALFVGLCTLDVITLVDHVPAPNEKLTARTQTVAAGGPATGAAATFAHLGGEAVLLTAFGGHPLAGAIDADLAALGVDVINLTADSPEPPAVSTILVTAATGDRAVASTNAASGASVSPPGDLSVLVGDADVVLVDAHHPALAVPAARLARAAGVPTLLDAGSWRPATPTLLPYVDVAVCSADFHPPGTTTPAEALAFLHDAGVRWTAVTRGASPILRPDGQIPVPAVTPVVDTLGAGDVLHGALAHHLATHITTRLTPPSFDAALAFAATVASRTCGSFGTREWMRA</sequence>
<dbReference type="Pfam" id="PF00294">
    <property type="entry name" value="PfkB"/>
    <property type="match status" value="1"/>
</dbReference>
<accession>A0A239B9Q2</accession>
<dbReference type="GO" id="GO:0016301">
    <property type="term" value="F:kinase activity"/>
    <property type="evidence" value="ECO:0007669"/>
    <property type="project" value="UniProtKB-KW"/>
</dbReference>
<reference evidence="4 5" key="1">
    <citation type="submission" date="2017-06" db="EMBL/GenBank/DDBJ databases">
        <authorList>
            <person name="Kim H.J."/>
            <person name="Triplett B.A."/>
        </authorList>
    </citation>
    <scope>NUCLEOTIDE SEQUENCE [LARGE SCALE GENOMIC DNA]</scope>
    <source>
        <strain evidence="4 5">CGMCC 4.1858</strain>
    </source>
</reference>
<dbReference type="InterPro" id="IPR011611">
    <property type="entry name" value="PfkB_dom"/>
</dbReference>
<evidence type="ECO:0000313" key="4">
    <source>
        <dbReference type="EMBL" id="SNS04677.1"/>
    </source>
</evidence>
<evidence type="ECO:0000313" key="5">
    <source>
        <dbReference type="Proteomes" id="UP000198280"/>
    </source>
</evidence>
<dbReference type="InterPro" id="IPR052562">
    <property type="entry name" value="Ketohexokinase-related"/>
</dbReference>
<protein>
    <submittedName>
        <fullName evidence="4">Sugar or nucleoside kinase, ribokinase family</fullName>
    </submittedName>
</protein>
<dbReference type="PANTHER" id="PTHR42774:SF3">
    <property type="entry name" value="KETOHEXOKINASE"/>
    <property type="match status" value="1"/>
</dbReference>
<dbReference type="InterPro" id="IPR029056">
    <property type="entry name" value="Ribokinase-like"/>
</dbReference>